<dbReference type="InterPro" id="IPR008883">
    <property type="entry name" value="UEV_N"/>
</dbReference>
<keyword evidence="12" id="KW-1185">Reference proteome</keyword>
<dbReference type="Pfam" id="PF09454">
    <property type="entry name" value="Vps23_core"/>
    <property type="match status" value="1"/>
</dbReference>
<evidence type="ECO:0000256" key="4">
    <source>
        <dbReference type="ARBA" id="ARBA00022753"/>
    </source>
</evidence>
<proteinExistence type="inferred from homology"/>
<evidence type="ECO:0000256" key="6">
    <source>
        <dbReference type="ARBA" id="ARBA00023054"/>
    </source>
</evidence>
<dbReference type="Gene3D" id="3.10.110.10">
    <property type="entry name" value="Ubiquitin Conjugating Enzyme"/>
    <property type="match status" value="1"/>
</dbReference>
<evidence type="ECO:0000313" key="11">
    <source>
        <dbReference type="EMBL" id="ONH66281.1"/>
    </source>
</evidence>
<comment type="similarity">
    <text evidence="2">Belongs to the ubiquitin-conjugating enzyme family. UEV subfamily.</text>
</comment>
<dbReference type="SUPFAM" id="SSF140111">
    <property type="entry name" value="Endosomal sorting complex assembly domain"/>
    <property type="match status" value="1"/>
</dbReference>
<evidence type="ECO:0000256" key="5">
    <source>
        <dbReference type="ARBA" id="ARBA00022927"/>
    </source>
</evidence>
<name>A0A1V2L5H0_CYBFA</name>
<dbReference type="PANTHER" id="PTHR23306">
    <property type="entry name" value="TUMOR SUSCEPTIBILITY GENE 101 PROTEIN-RELATED"/>
    <property type="match status" value="1"/>
</dbReference>
<keyword evidence="4" id="KW-0967">Endosome</keyword>
<dbReference type="PROSITE" id="PS51312">
    <property type="entry name" value="SB"/>
    <property type="match status" value="1"/>
</dbReference>
<dbReference type="GO" id="GO:0072666">
    <property type="term" value="P:establishment of protein localization to vacuole"/>
    <property type="evidence" value="ECO:0007669"/>
    <property type="project" value="UniProtKB-ARBA"/>
</dbReference>
<feature type="domain" description="UEV" evidence="10">
    <location>
        <begin position="9"/>
        <end position="154"/>
    </location>
</feature>
<dbReference type="Proteomes" id="UP000189513">
    <property type="component" value="Unassembled WGS sequence"/>
</dbReference>
<dbReference type="Pfam" id="PF05743">
    <property type="entry name" value="UEV"/>
    <property type="match status" value="1"/>
</dbReference>
<dbReference type="OMA" id="YMNFPQP"/>
<dbReference type="GO" id="GO:0043162">
    <property type="term" value="P:ubiquitin-dependent protein catabolic process via the multivesicular body sorting pathway"/>
    <property type="evidence" value="ECO:0007669"/>
    <property type="project" value="UniProtKB-ARBA"/>
</dbReference>
<dbReference type="PANTHER" id="PTHR23306:SF3">
    <property type="entry name" value="TUMOR SUPPRESSOR PROTEIN 101"/>
    <property type="match status" value="1"/>
</dbReference>
<protein>
    <submittedName>
        <fullName evidence="11">Ubiquitin-conjugating enzyme E2 variant 3</fullName>
    </submittedName>
</protein>
<feature type="region of interest" description="Disordered" evidence="8">
    <location>
        <begin position="153"/>
        <end position="231"/>
    </location>
</feature>
<comment type="caution">
    <text evidence="11">The sequence shown here is derived from an EMBL/GenBank/DDBJ whole genome shotgun (WGS) entry which is preliminary data.</text>
</comment>
<reference evidence="12" key="1">
    <citation type="journal article" date="2017" name="Genome Announc.">
        <title>Genome sequences of Cyberlindnera fabianii 65, Pichia kudriavzevii 129, and Saccharomyces cerevisiae 131 isolated from fermented masau fruits in Zimbabwe.</title>
        <authorList>
            <person name="van Rijswijck I.M.H."/>
            <person name="Derks M.F.L."/>
            <person name="Abee T."/>
            <person name="de Ridder D."/>
            <person name="Smid E.J."/>
        </authorList>
    </citation>
    <scope>NUCLEOTIDE SEQUENCE [LARGE SCALE GENOMIC DNA]</scope>
    <source>
        <strain evidence="12">65</strain>
    </source>
</reference>
<keyword evidence="6" id="KW-0175">Coiled coil</keyword>
<evidence type="ECO:0000256" key="7">
    <source>
        <dbReference type="PROSITE-ProRule" id="PRU00644"/>
    </source>
</evidence>
<evidence type="ECO:0000256" key="8">
    <source>
        <dbReference type="SAM" id="MobiDB-lite"/>
    </source>
</evidence>
<dbReference type="InterPro" id="IPR017916">
    <property type="entry name" value="SB_dom"/>
</dbReference>
<dbReference type="InterPro" id="IPR052070">
    <property type="entry name" value="ESCRT-I_UEV_domain"/>
</dbReference>
<feature type="compositionally biased region" description="Polar residues" evidence="8">
    <location>
        <begin position="157"/>
        <end position="181"/>
    </location>
</feature>
<accession>A0A1V2L5H0</accession>
<dbReference type="InterPro" id="IPR016135">
    <property type="entry name" value="UBQ-conjugating_enzyme/RWD"/>
</dbReference>
<dbReference type="InterPro" id="IPR037202">
    <property type="entry name" value="ESCRT_assembly_dom"/>
</dbReference>
<organism evidence="11 12">
    <name type="scientific">Cyberlindnera fabianii</name>
    <name type="common">Yeast</name>
    <name type="synonym">Hansenula fabianii</name>
    <dbReference type="NCBI Taxonomy" id="36022"/>
    <lineage>
        <taxon>Eukaryota</taxon>
        <taxon>Fungi</taxon>
        <taxon>Dikarya</taxon>
        <taxon>Ascomycota</taxon>
        <taxon>Saccharomycotina</taxon>
        <taxon>Saccharomycetes</taxon>
        <taxon>Phaffomycetales</taxon>
        <taxon>Phaffomycetaceae</taxon>
        <taxon>Cyberlindnera</taxon>
    </lineage>
</organism>
<dbReference type="GO" id="GO:0006886">
    <property type="term" value="P:intracellular protein transport"/>
    <property type="evidence" value="ECO:0007669"/>
    <property type="project" value="UniProtKB-ARBA"/>
</dbReference>
<feature type="compositionally biased region" description="Polar residues" evidence="8">
    <location>
        <begin position="191"/>
        <end position="200"/>
    </location>
</feature>
<comment type="subcellular location">
    <subcellularLocation>
        <location evidence="1">Endosome</location>
    </subcellularLocation>
</comment>
<feature type="domain" description="SB" evidence="9">
    <location>
        <begin position="376"/>
        <end position="442"/>
    </location>
</feature>
<keyword evidence="3 7" id="KW-0813">Transport</keyword>
<dbReference type="CDD" id="cd11685">
    <property type="entry name" value="UEV_TSG101-like"/>
    <property type="match status" value="1"/>
</dbReference>
<evidence type="ECO:0000313" key="12">
    <source>
        <dbReference type="Proteomes" id="UP000189513"/>
    </source>
</evidence>
<evidence type="ECO:0000259" key="10">
    <source>
        <dbReference type="PROSITE" id="PS51322"/>
    </source>
</evidence>
<keyword evidence="5 7" id="KW-0653">Protein transport</keyword>
<evidence type="ECO:0000256" key="2">
    <source>
        <dbReference type="ARBA" id="ARBA00009594"/>
    </source>
</evidence>
<evidence type="ECO:0000256" key="3">
    <source>
        <dbReference type="ARBA" id="ARBA00022448"/>
    </source>
</evidence>
<sequence>MAQQNLPTELLQWLFRVLQAEYIDPRTTYHDAAVALQAYPTLKPRTRVYTSEIGESRLLLNLHGSLPANIQGRTYKIPVDLWIPHEYPLAAPIAYVVPTEKMVLQPGNHVDSSGRCYLPYLASWGQSEQQSTVITLCSSLSTVFSREPPVFAKPAATTGQQRQVSTPAANRQTTASASSPQPVLPPKQYETHSSAIQSPTPALPPKQTDQTNGTAADTAISPPPLPPLPEELRSRMIQSPTLNKMNEESQIIKPTFDQPNIMDGLADSISSVSISQSSRERESASERVQSMLQNIFESDVSQSLSKFNSDANQIKYAIDKFAKIFEYEFHNLESINRQITENETHLNTAITTAQDTIVKAENFKEINTDEVICAENVVLNQLYDLVAEDQAIEDTIYALTKAHDNGLIPLNSFIKHTRNLAREQFMKKALVVKIADQLGMQQ</sequence>
<dbReference type="VEuPathDB" id="FungiDB:BON22_3842"/>
<dbReference type="EMBL" id="MPUK01000007">
    <property type="protein sequence ID" value="ONH66281.1"/>
    <property type="molecule type" value="Genomic_DNA"/>
</dbReference>
<evidence type="ECO:0000259" key="9">
    <source>
        <dbReference type="PROSITE" id="PS51312"/>
    </source>
</evidence>
<dbReference type="AlphaFoldDB" id="A0A1V2L5H0"/>
<dbReference type="PROSITE" id="PS51322">
    <property type="entry name" value="UEV"/>
    <property type="match status" value="1"/>
</dbReference>
<dbReference type="GO" id="GO:0043130">
    <property type="term" value="F:ubiquitin binding"/>
    <property type="evidence" value="ECO:0007669"/>
    <property type="project" value="TreeGrafter"/>
</dbReference>
<dbReference type="GO" id="GO:0000813">
    <property type="term" value="C:ESCRT I complex"/>
    <property type="evidence" value="ECO:0007669"/>
    <property type="project" value="TreeGrafter"/>
</dbReference>
<dbReference type="STRING" id="36022.A0A1V2L5H0"/>
<gene>
    <name evidence="11" type="ORF">BON22_3842</name>
</gene>
<evidence type="ECO:0000256" key="1">
    <source>
        <dbReference type="ARBA" id="ARBA00004177"/>
    </source>
</evidence>
<dbReference type="SUPFAM" id="SSF54495">
    <property type="entry name" value="UBC-like"/>
    <property type="match status" value="1"/>
</dbReference>
<dbReference type="Gene3D" id="6.10.140.820">
    <property type="match status" value="1"/>
</dbReference>